<evidence type="ECO:0000313" key="5">
    <source>
        <dbReference type="Proteomes" id="UP000179642"/>
    </source>
</evidence>
<evidence type="ECO:0000256" key="1">
    <source>
        <dbReference type="SAM" id="MobiDB-lite"/>
    </source>
</evidence>
<dbReference type="Pfam" id="PF01609">
    <property type="entry name" value="DDE_Tnp_1"/>
    <property type="match status" value="1"/>
</dbReference>
<feature type="domain" description="Transposase IS4-like" evidence="2">
    <location>
        <begin position="132"/>
        <end position="332"/>
    </location>
</feature>
<proteinExistence type="predicted"/>
<dbReference type="InterPro" id="IPR024473">
    <property type="entry name" value="Transposases_IS4_N"/>
</dbReference>
<dbReference type="Proteomes" id="UP000179642">
    <property type="component" value="Unassembled WGS sequence"/>
</dbReference>
<keyword evidence="5" id="KW-1185">Reference proteome</keyword>
<gene>
    <name evidence="4" type="ORF">BIV23_41635</name>
</gene>
<name>A0A1S2P6N5_9ACTN</name>
<feature type="compositionally biased region" description="Basic and acidic residues" evidence="1">
    <location>
        <begin position="412"/>
        <end position="423"/>
    </location>
</feature>
<evidence type="ECO:0000259" key="2">
    <source>
        <dbReference type="Pfam" id="PF01609"/>
    </source>
</evidence>
<organism evidence="4 5">
    <name type="scientific">Streptomyces monashensis</name>
    <dbReference type="NCBI Taxonomy" id="1678012"/>
    <lineage>
        <taxon>Bacteria</taxon>
        <taxon>Bacillati</taxon>
        <taxon>Actinomycetota</taxon>
        <taxon>Actinomycetes</taxon>
        <taxon>Kitasatosporales</taxon>
        <taxon>Streptomycetaceae</taxon>
        <taxon>Streptomyces</taxon>
    </lineage>
</organism>
<protein>
    <recommendedName>
        <fullName evidence="6">Transposase</fullName>
    </recommendedName>
</protein>
<dbReference type="Pfam" id="PF13006">
    <property type="entry name" value="Nterm_IS4"/>
    <property type="match status" value="1"/>
</dbReference>
<dbReference type="PANTHER" id="PTHR37529:SF1">
    <property type="entry name" value="TRANSPOSASE INSG FOR INSERTION SEQUENCE ELEMENT IS4-RELATED"/>
    <property type="match status" value="1"/>
</dbReference>
<dbReference type="InterPro" id="IPR047952">
    <property type="entry name" value="Transpos_IS4"/>
</dbReference>
<dbReference type="SUPFAM" id="SSF53098">
    <property type="entry name" value="Ribonuclease H-like"/>
    <property type="match status" value="1"/>
</dbReference>
<dbReference type="NCBIfam" id="NF033592">
    <property type="entry name" value="transpos_IS4_1"/>
    <property type="match status" value="1"/>
</dbReference>
<reference evidence="4 5" key="1">
    <citation type="submission" date="2016-10" db="EMBL/GenBank/DDBJ databases">
        <title>Genome sequence of Streptomyces sp. MUSC 1.</title>
        <authorList>
            <person name="Lee L.-H."/>
            <person name="Ser H.-L."/>
            <person name="Law J.W.-F."/>
        </authorList>
    </citation>
    <scope>NUCLEOTIDE SEQUENCE [LARGE SCALE GENOMIC DNA]</scope>
    <source>
        <strain evidence="4 5">MUSC 1</strain>
    </source>
</reference>
<dbReference type="GO" id="GO:0003677">
    <property type="term" value="F:DNA binding"/>
    <property type="evidence" value="ECO:0007669"/>
    <property type="project" value="InterPro"/>
</dbReference>
<dbReference type="GO" id="GO:0006313">
    <property type="term" value="P:DNA transposition"/>
    <property type="evidence" value="ECO:0007669"/>
    <property type="project" value="InterPro"/>
</dbReference>
<dbReference type="InterPro" id="IPR012337">
    <property type="entry name" value="RNaseH-like_sf"/>
</dbReference>
<dbReference type="PANTHER" id="PTHR37529">
    <property type="entry name" value="TRANSPOSASE INSG FOR INSERTION SEQUENCE ELEMENT IS4-RELATED"/>
    <property type="match status" value="1"/>
</dbReference>
<accession>A0A1S2P6N5</accession>
<sequence length="460" mass="50447">MAAGRFAPGHLGELTAVVPFELVDAVLSETRTVQRRLRSLPSRVGVYFLLAMCLFPEVGYRLVWDKMTAGLSGIPVASPSAKALRDLRRRLGSAPVRALFEVLAGPLARPTTPGVRFGPYRTVSFDGCSSQKVPDSERNRFWLGRTAHHGYPTLELMTLVETGTRALLGAVFGPTAEGETSYAGRLLHLLRPDMLVLWDKGFDGNDFLAAVNATRAQFLGRLRNNRRTPVLSRLTDGSYLSVLGTVKVRVIDAQITVTCADGTVFTGAYRLVTTLTDARRYPAAALTRIYHQRWEHESAYYALRHTIMDGRLLRSGDPAGIEQEMWALLTLYQVLRTVMVEAAESVPGTDPDRCGFTIALQTARDQVIHAADIVAAATGQVGLIGRKVLAALLPPRRQRVSTRKVKSPTSRYGERLDDGRPDASRTVTGLDITVLVPAAEERVLPEASPGVWTQGFMLRV</sequence>
<comment type="caution">
    <text evidence="4">The sequence shown here is derived from an EMBL/GenBank/DDBJ whole genome shotgun (WGS) entry which is preliminary data.</text>
</comment>
<feature type="region of interest" description="Disordered" evidence="1">
    <location>
        <begin position="400"/>
        <end position="424"/>
    </location>
</feature>
<evidence type="ECO:0008006" key="6">
    <source>
        <dbReference type="Google" id="ProtNLM"/>
    </source>
</evidence>
<dbReference type="EMBL" id="MLYO01000097">
    <property type="protein sequence ID" value="OIJ89368.1"/>
    <property type="molecule type" value="Genomic_DNA"/>
</dbReference>
<evidence type="ECO:0000313" key="4">
    <source>
        <dbReference type="EMBL" id="OIJ89368.1"/>
    </source>
</evidence>
<feature type="domain" description="Transposase IS4 N-terminal" evidence="3">
    <location>
        <begin position="9"/>
        <end position="101"/>
    </location>
</feature>
<evidence type="ECO:0000259" key="3">
    <source>
        <dbReference type="Pfam" id="PF13006"/>
    </source>
</evidence>
<dbReference type="AlphaFoldDB" id="A0A1S2P6N5"/>
<dbReference type="GO" id="GO:0004803">
    <property type="term" value="F:transposase activity"/>
    <property type="evidence" value="ECO:0007669"/>
    <property type="project" value="InterPro"/>
</dbReference>
<dbReference type="InterPro" id="IPR002559">
    <property type="entry name" value="Transposase_11"/>
</dbReference>